<gene>
    <name evidence="5" type="ORF">HannXRQ_Chr05g0129861</name>
    <name evidence="4" type="ORF">HanXRQr2_Chr05g0193821</name>
</gene>
<reference evidence="4" key="3">
    <citation type="submission" date="2020-06" db="EMBL/GenBank/DDBJ databases">
        <title>Helianthus annuus Genome sequencing and assembly Release 2.</title>
        <authorList>
            <person name="Gouzy J."/>
            <person name="Langlade N."/>
            <person name="Munos S."/>
        </authorList>
    </citation>
    <scope>NUCLEOTIDE SEQUENCE</scope>
    <source>
        <tissue evidence="4">Leaves</tissue>
    </source>
</reference>
<dbReference type="InParanoid" id="A0A251UNC1"/>
<dbReference type="EC" id="2.7.11.1" evidence="4"/>
<evidence type="ECO:0000256" key="1">
    <source>
        <dbReference type="ARBA" id="ARBA00004370"/>
    </source>
</evidence>
<keyword evidence="2 4" id="KW-0723">Serine/threonine-protein kinase</keyword>
<comment type="subcellular location">
    <subcellularLocation>
        <location evidence="1">Membrane</location>
    </subcellularLocation>
</comment>
<evidence type="ECO:0000313" key="4">
    <source>
        <dbReference type="EMBL" id="KAF5804147.1"/>
    </source>
</evidence>
<evidence type="ECO:0000256" key="2">
    <source>
        <dbReference type="ARBA" id="ARBA00022527"/>
    </source>
</evidence>
<proteinExistence type="predicted"/>
<sequence>MDNTRLTEEQNLITWARPLFKEHRKIPMVVDPLLNGNYTIKCLHQAVTIASMRLQEAVTRPYMRDVVVALEYLATAQDEAEPSNVDE</sequence>
<name>A0A251UNC1_HELAN</name>
<dbReference type="Gramene" id="mRNA:HanXRQr2_Chr05g0193821">
    <property type="protein sequence ID" value="mRNA:HanXRQr2_Chr05g0193821"/>
    <property type="gene ID" value="HanXRQr2_Chr05g0193821"/>
</dbReference>
<keyword evidence="3" id="KW-0472">Membrane</keyword>
<dbReference type="GO" id="GO:0016020">
    <property type="term" value="C:membrane"/>
    <property type="evidence" value="ECO:0007669"/>
    <property type="project" value="UniProtKB-SubCell"/>
</dbReference>
<dbReference type="PANTHER" id="PTHR47985">
    <property type="entry name" value="OS07G0668900 PROTEIN"/>
    <property type="match status" value="1"/>
</dbReference>
<dbReference type="OMA" id="FVRINHR"/>
<dbReference type="Proteomes" id="UP000215914">
    <property type="component" value="Chromosome 5"/>
</dbReference>
<protein>
    <submittedName>
        <fullName evidence="4">Non-specific serine/threonine protein kinase</fullName>
        <ecNumber evidence="4">2.7.11.1</ecNumber>
    </submittedName>
</protein>
<keyword evidence="6" id="KW-1185">Reference proteome</keyword>
<dbReference type="EMBL" id="CM007894">
    <property type="protein sequence ID" value="OTG23821.1"/>
    <property type="molecule type" value="Genomic_DNA"/>
</dbReference>
<keyword evidence="4" id="KW-0808">Transferase</keyword>
<accession>A0A251UNC1</accession>
<evidence type="ECO:0000256" key="3">
    <source>
        <dbReference type="ARBA" id="ARBA00023136"/>
    </source>
</evidence>
<dbReference type="GO" id="GO:0004674">
    <property type="term" value="F:protein serine/threonine kinase activity"/>
    <property type="evidence" value="ECO:0007669"/>
    <property type="project" value="UniProtKB-KW"/>
</dbReference>
<dbReference type="AlphaFoldDB" id="A0A251UNC1"/>
<reference evidence="4 6" key="1">
    <citation type="journal article" date="2017" name="Nature">
        <title>The sunflower genome provides insights into oil metabolism, flowering and Asterid evolution.</title>
        <authorList>
            <person name="Badouin H."/>
            <person name="Gouzy J."/>
            <person name="Grassa C.J."/>
            <person name="Murat F."/>
            <person name="Staton S.E."/>
            <person name="Cottret L."/>
            <person name="Lelandais-Briere C."/>
            <person name="Owens G.L."/>
            <person name="Carrere S."/>
            <person name="Mayjonade B."/>
            <person name="Legrand L."/>
            <person name="Gill N."/>
            <person name="Kane N.C."/>
            <person name="Bowers J.E."/>
            <person name="Hubner S."/>
            <person name="Bellec A."/>
            <person name="Berard A."/>
            <person name="Berges H."/>
            <person name="Blanchet N."/>
            <person name="Boniface M.C."/>
            <person name="Brunel D."/>
            <person name="Catrice O."/>
            <person name="Chaidir N."/>
            <person name="Claudel C."/>
            <person name="Donnadieu C."/>
            <person name="Faraut T."/>
            <person name="Fievet G."/>
            <person name="Helmstetter N."/>
            <person name="King M."/>
            <person name="Knapp S.J."/>
            <person name="Lai Z."/>
            <person name="Le Paslier M.C."/>
            <person name="Lippi Y."/>
            <person name="Lorenzon L."/>
            <person name="Mandel J.R."/>
            <person name="Marage G."/>
            <person name="Marchand G."/>
            <person name="Marquand E."/>
            <person name="Bret-Mestries E."/>
            <person name="Morien E."/>
            <person name="Nambeesan S."/>
            <person name="Nguyen T."/>
            <person name="Pegot-Espagnet P."/>
            <person name="Pouilly N."/>
            <person name="Raftis F."/>
            <person name="Sallet E."/>
            <person name="Schiex T."/>
            <person name="Thomas J."/>
            <person name="Vandecasteele C."/>
            <person name="Vares D."/>
            <person name="Vear F."/>
            <person name="Vautrin S."/>
            <person name="Crespi M."/>
            <person name="Mangin B."/>
            <person name="Burke J.M."/>
            <person name="Salse J."/>
            <person name="Munos S."/>
            <person name="Vincourt P."/>
            <person name="Rieseberg L.H."/>
            <person name="Langlade N.B."/>
        </authorList>
    </citation>
    <scope>NUCLEOTIDE SEQUENCE [LARGE SCALE GENOMIC DNA]</scope>
    <source>
        <strain evidence="6">cv. SF193</strain>
        <tissue evidence="4">Leaves</tissue>
    </source>
</reference>
<keyword evidence="4" id="KW-0418">Kinase</keyword>
<reference evidence="5" key="2">
    <citation type="submission" date="2017-02" db="EMBL/GenBank/DDBJ databases">
        <title>Sunflower complete genome.</title>
        <authorList>
            <person name="Langlade N."/>
            <person name="Munos S."/>
        </authorList>
    </citation>
    <scope>NUCLEOTIDE SEQUENCE [LARGE SCALE GENOMIC DNA]</scope>
    <source>
        <tissue evidence="5">Leaves</tissue>
    </source>
</reference>
<organism evidence="5 6">
    <name type="scientific">Helianthus annuus</name>
    <name type="common">Common sunflower</name>
    <dbReference type="NCBI Taxonomy" id="4232"/>
    <lineage>
        <taxon>Eukaryota</taxon>
        <taxon>Viridiplantae</taxon>
        <taxon>Streptophyta</taxon>
        <taxon>Embryophyta</taxon>
        <taxon>Tracheophyta</taxon>
        <taxon>Spermatophyta</taxon>
        <taxon>Magnoliopsida</taxon>
        <taxon>eudicotyledons</taxon>
        <taxon>Gunneridae</taxon>
        <taxon>Pentapetalae</taxon>
        <taxon>asterids</taxon>
        <taxon>campanulids</taxon>
        <taxon>Asterales</taxon>
        <taxon>Asteraceae</taxon>
        <taxon>Asteroideae</taxon>
        <taxon>Heliantheae alliance</taxon>
        <taxon>Heliantheae</taxon>
        <taxon>Helianthus</taxon>
    </lineage>
</organism>
<evidence type="ECO:0000313" key="6">
    <source>
        <dbReference type="Proteomes" id="UP000215914"/>
    </source>
</evidence>
<dbReference type="EMBL" id="MNCJ02000320">
    <property type="protein sequence ID" value="KAF5804147.1"/>
    <property type="molecule type" value="Genomic_DNA"/>
</dbReference>
<dbReference type="PANTHER" id="PTHR47985:SF92">
    <property type="entry name" value="SERINE_THREONINE-PROTEIN KINASE PBL23-RELATED"/>
    <property type="match status" value="1"/>
</dbReference>
<evidence type="ECO:0000313" key="5">
    <source>
        <dbReference type="EMBL" id="OTG23821.1"/>
    </source>
</evidence>